<protein>
    <submittedName>
        <fullName evidence="2">Uncharacterized protein</fullName>
    </submittedName>
</protein>
<dbReference type="EMBL" id="BKCJ010010019">
    <property type="protein sequence ID" value="GEU89708.1"/>
    <property type="molecule type" value="Genomic_DNA"/>
</dbReference>
<dbReference type="AlphaFoldDB" id="A0A6L2NTS1"/>
<evidence type="ECO:0000313" key="2">
    <source>
        <dbReference type="EMBL" id="GEU89708.1"/>
    </source>
</evidence>
<sequence>GRENEGWIVVGKCLAGKFDLGGQGKSLGKWLLLSLKPVNEENKASKTAGPKEANNSAGKQDNINVGNSEMEAEHAQEDFVLPLWSFYTSTVKSSEAKNGGEKLNGDTGSKTNEELVDQEDQVFFEELKRLKRQAKEADDTAETLRKTFAKGTKDLLL</sequence>
<organism evidence="2">
    <name type="scientific">Tanacetum cinerariifolium</name>
    <name type="common">Dalmatian daisy</name>
    <name type="synonym">Chrysanthemum cinerariifolium</name>
    <dbReference type="NCBI Taxonomy" id="118510"/>
    <lineage>
        <taxon>Eukaryota</taxon>
        <taxon>Viridiplantae</taxon>
        <taxon>Streptophyta</taxon>
        <taxon>Embryophyta</taxon>
        <taxon>Tracheophyta</taxon>
        <taxon>Spermatophyta</taxon>
        <taxon>Magnoliopsida</taxon>
        <taxon>eudicotyledons</taxon>
        <taxon>Gunneridae</taxon>
        <taxon>Pentapetalae</taxon>
        <taxon>asterids</taxon>
        <taxon>campanulids</taxon>
        <taxon>Asterales</taxon>
        <taxon>Asteraceae</taxon>
        <taxon>Asteroideae</taxon>
        <taxon>Anthemideae</taxon>
        <taxon>Anthemidinae</taxon>
        <taxon>Tanacetum</taxon>
    </lineage>
</organism>
<feature type="region of interest" description="Disordered" evidence="1">
    <location>
        <begin position="92"/>
        <end position="117"/>
    </location>
</feature>
<gene>
    <name evidence="2" type="ORF">Tci_061686</name>
</gene>
<comment type="caution">
    <text evidence="2">The sequence shown here is derived from an EMBL/GenBank/DDBJ whole genome shotgun (WGS) entry which is preliminary data.</text>
</comment>
<name>A0A6L2NTS1_TANCI</name>
<proteinExistence type="predicted"/>
<evidence type="ECO:0000256" key="1">
    <source>
        <dbReference type="SAM" id="MobiDB-lite"/>
    </source>
</evidence>
<feature type="non-terminal residue" evidence="2">
    <location>
        <position position="1"/>
    </location>
</feature>
<reference evidence="2" key="1">
    <citation type="journal article" date="2019" name="Sci. Rep.">
        <title>Draft genome of Tanacetum cinerariifolium, the natural source of mosquito coil.</title>
        <authorList>
            <person name="Yamashiro T."/>
            <person name="Shiraishi A."/>
            <person name="Satake H."/>
            <person name="Nakayama K."/>
        </authorList>
    </citation>
    <scope>NUCLEOTIDE SEQUENCE</scope>
</reference>
<feature type="compositionally biased region" description="Polar residues" evidence="1">
    <location>
        <begin position="53"/>
        <end position="67"/>
    </location>
</feature>
<feature type="region of interest" description="Disordered" evidence="1">
    <location>
        <begin position="42"/>
        <end position="67"/>
    </location>
</feature>
<feature type="compositionally biased region" description="Basic and acidic residues" evidence="1">
    <location>
        <begin position="94"/>
        <end position="104"/>
    </location>
</feature>
<accession>A0A6L2NTS1</accession>